<dbReference type="Pfam" id="PF08237">
    <property type="entry name" value="PE-PPE"/>
    <property type="match status" value="1"/>
</dbReference>
<dbReference type="InterPro" id="IPR013228">
    <property type="entry name" value="PE-PPE_C"/>
</dbReference>
<feature type="domain" description="PE-PPE" evidence="2">
    <location>
        <begin position="87"/>
        <end position="316"/>
    </location>
</feature>
<gene>
    <name evidence="3" type="ORF">K3U94_16835</name>
</gene>
<proteinExistence type="predicted"/>
<organism evidence="3 4">
    <name type="scientific">Mycolicibacter heraklionensis</name>
    <dbReference type="NCBI Taxonomy" id="512402"/>
    <lineage>
        <taxon>Bacteria</taxon>
        <taxon>Bacillati</taxon>
        <taxon>Actinomycetota</taxon>
        <taxon>Actinomycetes</taxon>
        <taxon>Mycobacteriales</taxon>
        <taxon>Mycobacteriaceae</taxon>
        <taxon>Mycolicibacter</taxon>
    </lineage>
</organism>
<dbReference type="Proteomes" id="UP000825008">
    <property type="component" value="Chromosome"/>
</dbReference>
<dbReference type="EMBL" id="CP080997">
    <property type="protein sequence ID" value="QZA06653.1"/>
    <property type="molecule type" value="Genomic_DNA"/>
</dbReference>
<evidence type="ECO:0000259" key="2">
    <source>
        <dbReference type="Pfam" id="PF08237"/>
    </source>
</evidence>
<name>A0A9X7WEC1_9MYCO</name>
<evidence type="ECO:0000313" key="4">
    <source>
        <dbReference type="Proteomes" id="UP000825008"/>
    </source>
</evidence>
<evidence type="ECO:0000256" key="1">
    <source>
        <dbReference type="SAM" id="SignalP"/>
    </source>
</evidence>
<sequence>MPRTRPVSCAVGVVIVGAGLTAAPLAAPSAADAHGGVVQRAVIHASDFSLGDGTALIVGPSVLSTPGPGYQARYAELFLAPHGFTGTTQAVTTPEQLYPFTGPFSGKLDDSLAQGQQDLYAAVMQQLAGGDVDAAHPIVIGGYSQSTVIESMLQHQLASAGVPSDYVHFVMVGDVSSPNGGLLERFNLPDDAQPNLPSLGITFSGAGPSDLYPTEVYNHEYDGFADFPQYPINILADINALLGIVFEHTTYLGLSAEQISDAILLPNASPDSLTNYYMIPADGLPLLDPLLFFGNGGKALYDLLEPVMTILVNLGYGNIEHGWSQGPADVATPLGFLPDSATLAALMQELPQALSNGWQQGFSAFFDDIFHPTDTTPAFITEFANELSGDIATGSELAAFFSNFPTLQDLFGTFPPHTGIPFLDVGTALLFNLPQIDYEIFTSELADGNLLDAIGTTLAYDLGILPLALVGAVI</sequence>
<keyword evidence="1" id="KW-0732">Signal</keyword>
<feature type="signal peptide" evidence="1">
    <location>
        <begin position="1"/>
        <end position="26"/>
    </location>
</feature>
<dbReference type="KEGG" id="mher:K3U94_16835"/>
<dbReference type="AlphaFoldDB" id="A0A9X7WEC1"/>
<reference evidence="3" key="1">
    <citation type="submission" date="2021-08" db="EMBL/GenBank/DDBJ databases">
        <title>Whole genome sequencing of non-tuberculosis mycobacteria type-strains.</title>
        <authorList>
            <person name="Igarashi Y."/>
            <person name="Osugi A."/>
            <person name="Mitarai S."/>
        </authorList>
    </citation>
    <scope>NUCLEOTIDE SEQUENCE</scope>
    <source>
        <strain evidence="3">JCM 30995</strain>
    </source>
</reference>
<protein>
    <submittedName>
        <fullName evidence="3">PE-PPE domain-containing protein</fullName>
    </submittedName>
</protein>
<accession>A0A9X7WEC1</accession>
<dbReference type="RefSeq" id="WP_220694451.1">
    <property type="nucleotide sequence ID" value="NZ_CP080997.1"/>
</dbReference>
<evidence type="ECO:0000313" key="3">
    <source>
        <dbReference type="EMBL" id="QZA06653.1"/>
    </source>
</evidence>
<feature type="chain" id="PRO_5040759058" evidence="1">
    <location>
        <begin position="27"/>
        <end position="474"/>
    </location>
</feature>